<evidence type="ECO:0000256" key="8">
    <source>
        <dbReference type="SAM" id="MobiDB-lite"/>
    </source>
</evidence>
<evidence type="ECO:0000256" key="6">
    <source>
        <dbReference type="ARBA" id="ARBA00023163"/>
    </source>
</evidence>
<comment type="similarity">
    <text evidence="2">Belongs to the SS18 family.</text>
</comment>
<feature type="compositionally biased region" description="Polar residues" evidence="8">
    <location>
        <begin position="132"/>
        <end position="167"/>
    </location>
</feature>
<keyword evidence="6" id="KW-0804">Transcription</keyword>
<keyword evidence="3" id="KW-0677">Repeat</keyword>
<keyword evidence="7" id="KW-0539">Nucleus</keyword>
<dbReference type="OrthoDB" id="10265171at2759"/>
<evidence type="ECO:0000256" key="2">
    <source>
        <dbReference type="ARBA" id="ARBA00007945"/>
    </source>
</evidence>
<reference evidence="9" key="1">
    <citation type="submission" date="2020-04" db="EMBL/GenBank/DDBJ databases">
        <authorList>
            <person name="Alioto T."/>
            <person name="Alioto T."/>
            <person name="Gomez Garrido J."/>
        </authorList>
    </citation>
    <scope>NUCLEOTIDE SEQUENCE</scope>
    <source>
        <strain evidence="9">A484AB</strain>
    </source>
</reference>
<dbReference type="Proteomes" id="UP001152795">
    <property type="component" value="Unassembled WGS sequence"/>
</dbReference>
<accession>A0A6S7IHZ1</accession>
<protein>
    <submittedName>
        <fullName evidence="9">Uncharacterized protein</fullName>
    </submittedName>
</protein>
<keyword evidence="5" id="KW-0010">Activator</keyword>
<evidence type="ECO:0000256" key="1">
    <source>
        <dbReference type="ARBA" id="ARBA00004123"/>
    </source>
</evidence>
<keyword evidence="10" id="KW-1185">Reference proteome</keyword>
<comment type="caution">
    <text evidence="9">The sequence shown here is derived from an EMBL/GenBank/DDBJ whole genome shotgun (WGS) entry which is preliminary data.</text>
</comment>
<dbReference type="AlphaFoldDB" id="A0A6S7IHZ1"/>
<feature type="region of interest" description="Disordered" evidence="8">
    <location>
        <begin position="234"/>
        <end position="260"/>
    </location>
</feature>
<comment type="subcellular location">
    <subcellularLocation>
        <location evidence="1">Nucleus</location>
    </subcellularLocation>
</comment>
<feature type="region of interest" description="Disordered" evidence="8">
    <location>
        <begin position="132"/>
        <end position="170"/>
    </location>
</feature>
<dbReference type="GO" id="GO:0045944">
    <property type="term" value="P:positive regulation of transcription by RNA polymerase II"/>
    <property type="evidence" value="ECO:0007669"/>
    <property type="project" value="TreeGrafter"/>
</dbReference>
<evidence type="ECO:0000256" key="4">
    <source>
        <dbReference type="ARBA" id="ARBA00023015"/>
    </source>
</evidence>
<feature type="compositionally biased region" description="Polar residues" evidence="8">
    <location>
        <begin position="236"/>
        <end position="252"/>
    </location>
</feature>
<evidence type="ECO:0000256" key="5">
    <source>
        <dbReference type="ARBA" id="ARBA00023159"/>
    </source>
</evidence>
<dbReference type="InterPro" id="IPR007726">
    <property type="entry name" value="SS18_N"/>
</dbReference>
<proteinExistence type="inferred from homology"/>
<dbReference type="PANTHER" id="PTHR23107">
    <property type="entry name" value="SYNOVIAL SARCOMA ASSOCIATED SS18 PROTEIN"/>
    <property type="match status" value="1"/>
</dbReference>
<name>A0A6S7IHZ1_PARCT</name>
<dbReference type="PANTHER" id="PTHR23107:SF0">
    <property type="entry name" value="IP09280P"/>
    <property type="match status" value="1"/>
</dbReference>
<keyword evidence="4" id="KW-0805">Transcription regulation</keyword>
<dbReference type="Pfam" id="PF05030">
    <property type="entry name" value="SSXT"/>
    <property type="match status" value="1"/>
</dbReference>
<organism evidence="9 10">
    <name type="scientific">Paramuricea clavata</name>
    <name type="common">Red gorgonian</name>
    <name type="synonym">Violescent sea-whip</name>
    <dbReference type="NCBI Taxonomy" id="317549"/>
    <lineage>
        <taxon>Eukaryota</taxon>
        <taxon>Metazoa</taxon>
        <taxon>Cnidaria</taxon>
        <taxon>Anthozoa</taxon>
        <taxon>Octocorallia</taxon>
        <taxon>Malacalcyonacea</taxon>
        <taxon>Plexauridae</taxon>
        <taxon>Paramuricea</taxon>
    </lineage>
</organism>
<evidence type="ECO:0000313" key="10">
    <source>
        <dbReference type="Proteomes" id="UP001152795"/>
    </source>
</evidence>
<dbReference type="EMBL" id="CACRXK020009275">
    <property type="protein sequence ID" value="CAB4016833.1"/>
    <property type="molecule type" value="Genomic_DNA"/>
</dbReference>
<gene>
    <name evidence="9" type="ORF">PACLA_8A035464</name>
</gene>
<dbReference type="GO" id="GO:0003713">
    <property type="term" value="F:transcription coactivator activity"/>
    <property type="evidence" value="ECO:0007669"/>
    <property type="project" value="TreeGrafter"/>
</dbReference>
<sequence length="295" mass="31595">MSWGNNRVRGNPHSVQKLLDENAQLIQAIVDYQNKGKAAECVQYQQLLHKNLMYLASLADSTQNIQAMLPPPPTSNQVSNITPASSAMGVPSNNVPGNLQDRKGQAGISMDQSSAGIPMTSQVISSTVSQMTSGIHTSPAPMTTASGDGTSNVYGGNVNMSSQSLDASSPPAPGYPGNVNQMMAPSLAATGQTIMQGQQQNYMPNVHPTRMQQQGQQFMMQQGVGMGYNRPPVQMHPSQSAHHQQQMNQPYTGNPGLAGQSGMVGYQQAAASYDQYNPMQQHMNIAGYNNPYVPQ</sequence>
<evidence type="ECO:0000256" key="3">
    <source>
        <dbReference type="ARBA" id="ARBA00022737"/>
    </source>
</evidence>
<evidence type="ECO:0000313" key="9">
    <source>
        <dbReference type="EMBL" id="CAB4016833.1"/>
    </source>
</evidence>
<dbReference type="GO" id="GO:0005654">
    <property type="term" value="C:nucleoplasm"/>
    <property type="evidence" value="ECO:0007669"/>
    <property type="project" value="UniProtKB-ARBA"/>
</dbReference>
<evidence type="ECO:0000256" key="7">
    <source>
        <dbReference type="ARBA" id="ARBA00023242"/>
    </source>
</evidence>